<comment type="caution">
    <text evidence="1">The sequence shown here is derived from an EMBL/GenBank/DDBJ whole genome shotgun (WGS) entry which is preliminary data.</text>
</comment>
<name>A0A1F4W1I6_UNCKA</name>
<sequence>MVALDGEKQLQEYLSGEDVMALLEVASKSLADKSPEDRSAEVQHNCRYTLPGLEYFGADHAYNSDHPQFALMKKSFQEFVDKYPNPVVLVESSLPRQSPDSESAIARDGERGFVAFLARERGIAVECLEPSRKDEIEYLQKYFSEEQIECYYFLRAIRGYQLPRAEGSSKVEFDVLARSILAHHETMYGKLAGWEHFGFNLEHLRRIYNELTGEPLDFYKGVDVDPRGDASVINQVANKCSLYRDFCHLRTIKEQLEAGNQVFVVNGKEHAVIQKAVLERL</sequence>
<dbReference type="AlphaFoldDB" id="A0A1F4W1I6"/>
<evidence type="ECO:0000313" key="2">
    <source>
        <dbReference type="Proteomes" id="UP000176614"/>
    </source>
</evidence>
<reference evidence="1 2" key="1">
    <citation type="journal article" date="2016" name="Nat. Commun.">
        <title>Thousands of microbial genomes shed light on interconnected biogeochemical processes in an aquifer system.</title>
        <authorList>
            <person name="Anantharaman K."/>
            <person name="Brown C.T."/>
            <person name="Hug L.A."/>
            <person name="Sharon I."/>
            <person name="Castelle C.J."/>
            <person name="Probst A.J."/>
            <person name="Thomas B.C."/>
            <person name="Singh A."/>
            <person name="Wilkins M.J."/>
            <person name="Karaoz U."/>
            <person name="Brodie E.L."/>
            <person name="Williams K.H."/>
            <person name="Hubbard S.S."/>
            <person name="Banfield J.F."/>
        </authorList>
    </citation>
    <scope>NUCLEOTIDE SEQUENCE [LARGE SCALE GENOMIC DNA]</scope>
</reference>
<accession>A0A1F4W1I6</accession>
<evidence type="ECO:0000313" key="1">
    <source>
        <dbReference type="EMBL" id="OGC63138.1"/>
    </source>
</evidence>
<gene>
    <name evidence="1" type="ORF">A2264_00365</name>
</gene>
<dbReference type="EMBL" id="MEVT01000008">
    <property type="protein sequence ID" value="OGC63138.1"/>
    <property type="molecule type" value="Genomic_DNA"/>
</dbReference>
<protein>
    <submittedName>
        <fullName evidence="1">Uncharacterized protein</fullName>
    </submittedName>
</protein>
<proteinExistence type="predicted"/>
<organism evidence="1 2">
    <name type="scientific">candidate division WWE3 bacterium RIFOXYA2_FULL_46_9</name>
    <dbReference type="NCBI Taxonomy" id="1802636"/>
    <lineage>
        <taxon>Bacteria</taxon>
        <taxon>Katanobacteria</taxon>
    </lineage>
</organism>
<dbReference type="Proteomes" id="UP000176614">
    <property type="component" value="Unassembled WGS sequence"/>
</dbReference>